<keyword evidence="2" id="KW-1185">Reference proteome</keyword>
<dbReference type="Proteomes" id="UP000068167">
    <property type="component" value="Chromosome"/>
</dbReference>
<proteinExistence type="predicted"/>
<name>A0A0K1S8F1_9CHRO</name>
<evidence type="ECO:0000313" key="1">
    <source>
        <dbReference type="EMBL" id="AKV70261.1"/>
    </source>
</evidence>
<accession>A0A0K1S8F1</accession>
<reference evidence="1 2" key="1">
    <citation type="journal article" date="2016" name="Stand. Genomic Sci.">
        <title>Complete genome sequence and genomic characterization of Microcystis panniformis FACHB 1757 by third-generation sequencing.</title>
        <authorList>
            <person name="Zhang J.Y."/>
            <person name="Guan R."/>
            <person name="Zhang H.J."/>
            <person name="Li H."/>
            <person name="Xiao P."/>
            <person name="Yu G.L."/>
            <person name="Du L."/>
            <person name="Cao D.M."/>
            <person name="Zhu B.C."/>
            <person name="Li R.H."/>
            <person name="Lu Z.H."/>
        </authorList>
    </citation>
    <scope>NUCLEOTIDE SEQUENCE [LARGE SCALE GENOMIC DNA]</scope>
    <source>
        <strain evidence="1 2">FACHB-1757</strain>
    </source>
</reference>
<dbReference type="AlphaFoldDB" id="A0A0K1S8F1"/>
<dbReference type="EMBL" id="CP011339">
    <property type="protein sequence ID" value="AKV70261.1"/>
    <property type="molecule type" value="Genomic_DNA"/>
</dbReference>
<protein>
    <submittedName>
        <fullName evidence="1">Uncharacterized protein</fullName>
    </submittedName>
</protein>
<dbReference type="KEGG" id="mpk:VL20_5423"/>
<gene>
    <name evidence="1" type="ORF">VL20_5423</name>
</gene>
<evidence type="ECO:0000313" key="2">
    <source>
        <dbReference type="Proteomes" id="UP000068167"/>
    </source>
</evidence>
<sequence>MGFAKEKNNFDSQYHPVIKQFLQSMIEGIIRSFCLDLPRP</sequence>
<organism evidence="1 2">
    <name type="scientific">Microcystis panniformis FACHB-1757</name>
    <dbReference type="NCBI Taxonomy" id="1638788"/>
    <lineage>
        <taxon>Bacteria</taxon>
        <taxon>Bacillati</taxon>
        <taxon>Cyanobacteriota</taxon>
        <taxon>Cyanophyceae</taxon>
        <taxon>Oscillatoriophycideae</taxon>
        <taxon>Chroococcales</taxon>
        <taxon>Microcystaceae</taxon>
        <taxon>Microcystis</taxon>
    </lineage>
</organism>